<evidence type="ECO:0000313" key="3">
    <source>
        <dbReference type="Proteomes" id="UP001497382"/>
    </source>
</evidence>
<organism evidence="2 3">
    <name type="scientific">Larinioides sclopetarius</name>
    <dbReference type="NCBI Taxonomy" id="280406"/>
    <lineage>
        <taxon>Eukaryota</taxon>
        <taxon>Metazoa</taxon>
        <taxon>Ecdysozoa</taxon>
        <taxon>Arthropoda</taxon>
        <taxon>Chelicerata</taxon>
        <taxon>Arachnida</taxon>
        <taxon>Araneae</taxon>
        <taxon>Araneomorphae</taxon>
        <taxon>Entelegynae</taxon>
        <taxon>Araneoidea</taxon>
        <taxon>Araneidae</taxon>
        <taxon>Larinioides</taxon>
    </lineage>
</organism>
<dbReference type="AlphaFoldDB" id="A0AAV2BC48"/>
<feature type="compositionally biased region" description="Basic residues" evidence="1">
    <location>
        <begin position="27"/>
        <end position="39"/>
    </location>
</feature>
<accession>A0AAV2BC48</accession>
<gene>
    <name evidence="2" type="ORF">LARSCL_LOCUS18064</name>
</gene>
<feature type="compositionally biased region" description="Basic and acidic residues" evidence="1">
    <location>
        <begin position="40"/>
        <end position="58"/>
    </location>
</feature>
<sequence length="58" mass="6932">MESENKPETVENELEKEEKPRILRAAPTRKNRYASHQKRHEKDQKEDEIKGNRESGKK</sequence>
<dbReference type="EMBL" id="CAXIEN010000321">
    <property type="protein sequence ID" value="CAL1293189.1"/>
    <property type="molecule type" value="Genomic_DNA"/>
</dbReference>
<evidence type="ECO:0000313" key="2">
    <source>
        <dbReference type="EMBL" id="CAL1293189.1"/>
    </source>
</evidence>
<keyword evidence="3" id="KW-1185">Reference proteome</keyword>
<reference evidence="2 3" key="1">
    <citation type="submission" date="2024-04" db="EMBL/GenBank/DDBJ databases">
        <authorList>
            <person name="Rising A."/>
            <person name="Reimegard J."/>
            <person name="Sonavane S."/>
            <person name="Akerstrom W."/>
            <person name="Nylinder S."/>
            <person name="Hedman E."/>
            <person name="Kallberg Y."/>
        </authorList>
    </citation>
    <scope>NUCLEOTIDE SEQUENCE [LARGE SCALE GENOMIC DNA]</scope>
</reference>
<dbReference type="Proteomes" id="UP001497382">
    <property type="component" value="Unassembled WGS sequence"/>
</dbReference>
<name>A0AAV2BC48_9ARAC</name>
<evidence type="ECO:0000256" key="1">
    <source>
        <dbReference type="SAM" id="MobiDB-lite"/>
    </source>
</evidence>
<comment type="caution">
    <text evidence="2">The sequence shown here is derived from an EMBL/GenBank/DDBJ whole genome shotgun (WGS) entry which is preliminary data.</text>
</comment>
<proteinExistence type="predicted"/>
<feature type="region of interest" description="Disordered" evidence="1">
    <location>
        <begin position="1"/>
        <end position="58"/>
    </location>
</feature>
<protein>
    <submittedName>
        <fullName evidence="2">Uncharacterized protein</fullName>
    </submittedName>
</protein>